<dbReference type="EMBL" id="JARPYI010000005">
    <property type="protein sequence ID" value="MDT2600294.1"/>
    <property type="molecule type" value="Genomic_DNA"/>
</dbReference>
<dbReference type="Proteomes" id="UP001252875">
    <property type="component" value="Unassembled WGS sequence"/>
</dbReference>
<organism evidence="1 2">
    <name type="scientific">Enterococcus hulanensis</name>
    <dbReference type="NCBI Taxonomy" id="2559929"/>
    <lineage>
        <taxon>Bacteria</taxon>
        <taxon>Bacillati</taxon>
        <taxon>Bacillota</taxon>
        <taxon>Bacilli</taxon>
        <taxon>Lactobacillales</taxon>
        <taxon>Enterococcaceae</taxon>
        <taxon>Enterococcus</taxon>
    </lineage>
</organism>
<comment type="caution">
    <text evidence="1">The sequence shown here is derived from an EMBL/GenBank/DDBJ whole genome shotgun (WGS) entry which is preliminary data.</text>
</comment>
<evidence type="ECO:0000313" key="1">
    <source>
        <dbReference type="EMBL" id="MDT2600294.1"/>
    </source>
</evidence>
<evidence type="ECO:0000313" key="2">
    <source>
        <dbReference type="Proteomes" id="UP001252875"/>
    </source>
</evidence>
<gene>
    <name evidence="1" type="ORF">P7D85_10950</name>
</gene>
<accession>A0ABU3EZI5</accession>
<name>A0ABU3EZI5_9ENTE</name>
<keyword evidence="2" id="KW-1185">Reference proteome</keyword>
<proteinExistence type="predicted"/>
<sequence length="241" mass="28252">MNEENQLKVLDDRQWSQLWERYLEEAIAFDPLDNHEINCIIPLPERKGVLVFTEEGIFYNTRSSLNTLRKFSFAHCFPDYGILSSVLKDIGSFGKYKSPWVCPFFALFPLEGVRHTVWMNPLKIKDVSTSGNLVYAEMVDGLKLTVPSQRYTILLRAEIACAVYAAVRQDSFYYSTLGNSPIDYLKLYRTPFGNSLRKRPLLQQFITKTNEVNRRYQRARFLHYFDELVDDPESMSWESWN</sequence>
<reference evidence="1 2" key="1">
    <citation type="submission" date="2023-03" db="EMBL/GenBank/DDBJ databases">
        <authorList>
            <person name="Shen W."/>
            <person name="Cai J."/>
        </authorList>
    </citation>
    <scope>NUCLEOTIDE SEQUENCE [LARGE SCALE GENOMIC DNA]</scope>
    <source>
        <strain evidence="1 2">D6-4</strain>
    </source>
</reference>
<dbReference type="RefSeq" id="WP_311822276.1">
    <property type="nucleotide sequence ID" value="NZ_JARPYF010000005.1"/>
</dbReference>
<protein>
    <submittedName>
        <fullName evidence="1">Uncharacterized protein</fullName>
    </submittedName>
</protein>